<dbReference type="GO" id="GO:0005886">
    <property type="term" value="C:plasma membrane"/>
    <property type="evidence" value="ECO:0007669"/>
    <property type="project" value="UniProtKB-SubCell"/>
</dbReference>
<dbReference type="PROSITE" id="PS50929">
    <property type="entry name" value="ABC_TM1F"/>
    <property type="match status" value="1"/>
</dbReference>
<dbReference type="InterPro" id="IPR017871">
    <property type="entry name" value="ABC_transporter-like_CS"/>
</dbReference>
<dbReference type="GO" id="GO:0005524">
    <property type="term" value="F:ATP binding"/>
    <property type="evidence" value="ECO:0007669"/>
    <property type="project" value="UniProtKB-KW"/>
</dbReference>
<feature type="domain" description="ABC transmembrane type-1" evidence="9">
    <location>
        <begin position="21"/>
        <end position="299"/>
    </location>
</feature>
<evidence type="ECO:0000256" key="7">
    <source>
        <dbReference type="SAM" id="Phobius"/>
    </source>
</evidence>
<dbReference type="AlphaFoldDB" id="A0A3A4ZG84"/>
<keyword evidence="4 10" id="KW-0067">ATP-binding</keyword>
<dbReference type="PROSITE" id="PS50893">
    <property type="entry name" value="ABC_TRANSPORTER_2"/>
    <property type="match status" value="1"/>
</dbReference>
<comment type="caution">
    <text evidence="10">The sequence shown here is derived from an EMBL/GenBank/DDBJ whole genome shotgun (WGS) entry which is preliminary data.</text>
</comment>
<evidence type="ECO:0000313" key="10">
    <source>
        <dbReference type="EMBL" id="RJR28018.1"/>
    </source>
</evidence>
<accession>A0A3A4ZG84</accession>
<dbReference type="PANTHER" id="PTHR24221">
    <property type="entry name" value="ATP-BINDING CASSETTE SUB-FAMILY B"/>
    <property type="match status" value="1"/>
</dbReference>
<dbReference type="PANTHER" id="PTHR24221:SF654">
    <property type="entry name" value="ATP-BINDING CASSETTE SUB-FAMILY B MEMBER 6"/>
    <property type="match status" value="1"/>
</dbReference>
<reference evidence="10 11" key="1">
    <citation type="journal article" date="2017" name="ISME J.">
        <title>Energy and carbon metabolisms in a deep terrestrial subsurface fluid microbial community.</title>
        <authorList>
            <person name="Momper L."/>
            <person name="Jungbluth S.P."/>
            <person name="Lee M.D."/>
            <person name="Amend J.P."/>
        </authorList>
    </citation>
    <scope>NUCLEOTIDE SEQUENCE [LARGE SCALE GENOMIC DNA]</scope>
    <source>
        <strain evidence="10">SURF_46</strain>
    </source>
</reference>
<dbReference type="InterPro" id="IPR003439">
    <property type="entry name" value="ABC_transporter-like_ATP-bd"/>
</dbReference>
<keyword evidence="6 7" id="KW-0472">Membrane</keyword>
<evidence type="ECO:0000259" key="9">
    <source>
        <dbReference type="PROSITE" id="PS50929"/>
    </source>
</evidence>
<evidence type="ECO:0000256" key="5">
    <source>
        <dbReference type="ARBA" id="ARBA00022989"/>
    </source>
</evidence>
<dbReference type="FunFam" id="3.40.50.300:FF:000218">
    <property type="entry name" value="Multidrug ABC transporter ATP-binding protein"/>
    <property type="match status" value="1"/>
</dbReference>
<evidence type="ECO:0000313" key="11">
    <source>
        <dbReference type="Proteomes" id="UP000265540"/>
    </source>
</evidence>
<sequence>MKMLKDVLFLLGESRKHLYRIVVFIFAMEVGRVAGNEFFVRLVDNVVETSQIMWVLMFGWIGVSLINWWFDGGADYYIVKMLVGVEYVVPLRSLKHLVTLSMRFFSDAGTGKVAKKIEQGADGLARLLESFSWEVVSSTIQITVTTVYLTTVLKEWGIVLIITAVIFICLTLWLDKLKRGLRKRRYDLYEICGHLLFQIMQNMAIVKAFAKEEAEVTRYEAVRSEIHDTSLKEFRYEMWFNILRGSLISVTLGVIFYLGVRGISAGEVKVGSIVGAMNLATASLFSLFRLTRILIRFMDNYEAISRTVEFLREVPDVIDVQNAIEVSSLAGDVVFDHVHFSYGHEGDKDRECLVDISFSVPAGKTVAIVGPSGSGKTTLISLLLRFMDPTSGVIKVGGHDIRMLTQSSYRKHLSVVLQDSLLFDRTLGDNVAGGLDVSDYTYVEDDIWDALHQAHAADFVKTLPGGKALGTMIGERGVKLSGGQRQRVAIAAALIRRPVVLVLDEATSSLDTQSERAIQKAMRNLQSKGETTIFVIAHRLSTVREADIIMVLNEGRLVQMGSHEELLGEEDGLYAQMVGVQNVN</sequence>
<proteinExistence type="predicted"/>
<keyword evidence="5 7" id="KW-1133">Transmembrane helix</keyword>
<dbReference type="Proteomes" id="UP000265540">
    <property type="component" value="Unassembled WGS sequence"/>
</dbReference>
<feature type="domain" description="ABC transporter" evidence="8">
    <location>
        <begin position="333"/>
        <end position="579"/>
    </location>
</feature>
<evidence type="ECO:0000259" key="8">
    <source>
        <dbReference type="PROSITE" id="PS50893"/>
    </source>
</evidence>
<keyword evidence="3" id="KW-0547">Nucleotide-binding</keyword>
<dbReference type="InterPro" id="IPR003593">
    <property type="entry name" value="AAA+_ATPase"/>
</dbReference>
<keyword evidence="2 7" id="KW-0812">Transmembrane</keyword>
<feature type="transmembrane region" description="Helical" evidence="7">
    <location>
        <begin position="238"/>
        <end position="258"/>
    </location>
</feature>
<evidence type="ECO:0000256" key="6">
    <source>
        <dbReference type="ARBA" id="ARBA00023136"/>
    </source>
</evidence>
<dbReference type="SUPFAM" id="SSF52540">
    <property type="entry name" value="P-loop containing nucleoside triphosphate hydrolases"/>
    <property type="match status" value="1"/>
</dbReference>
<dbReference type="Pfam" id="PF00005">
    <property type="entry name" value="ABC_tran"/>
    <property type="match status" value="1"/>
</dbReference>
<dbReference type="InterPro" id="IPR039421">
    <property type="entry name" value="Type_1_exporter"/>
</dbReference>
<evidence type="ECO:0000256" key="2">
    <source>
        <dbReference type="ARBA" id="ARBA00022692"/>
    </source>
</evidence>
<feature type="transmembrane region" description="Helical" evidence="7">
    <location>
        <begin position="21"/>
        <end position="40"/>
    </location>
</feature>
<feature type="transmembrane region" description="Helical" evidence="7">
    <location>
        <begin position="270"/>
        <end position="288"/>
    </location>
</feature>
<evidence type="ECO:0000256" key="1">
    <source>
        <dbReference type="ARBA" id="ARBA00004651"/>
    </source>
</evidence>
<comment type="subcellular location">
    <subcellularLocation>
        <location evidence="1">Cell membrane</location>
        <topology evidence="1">Multi-pass membrane protein</topology>
    </subcellularLocation>
</comment>
<organism evidence="10 11">
    <name type="scientific">candidate division WWE3 bacterium</name>
    <dbReference type="NCBI Taxonomy" id="2053526"/>
    <lineage>
        <taxon>Bacteria</taxon>
        <taxon>Katanobacteria</taxon>
    </lineage>
</organism>
<dbReference type="Gene3D" id="1.20.1560.10">
    <property type="entry name" value="ABC transporter type 1, transmembrane domain"/>
    <property type="match status" value="1"/>
</dbReference>
<evidence type="ECO:0000256" key="3">
    <source>
        <dbReference type="ARBA" id="ARBA00022741"/>
    </source>
</evidence>
<dbReference type="Gene3D" id="3.40.50.300">
    <property type="entry name" value="P-loop containing nucleotide triphosphate hydrolases"/>
    <property type="match status" value="1"/>
</dbReference>
<dbReference type="InterPro" id="IPR036640">
    <property type="entry name" value="ABC1_TM_sf"/>
</dbReference>
<dbReference type="SUPFAM" id="SSF90123">
    <property type="entry name" value="ABC transporter transmembrane region"/>
    <property type="match status" value="1"/>
</dbReference>
<feature type="transmembrane region" description="Helical" evidence="7">
    <location>
        <begin position="52"/>
        <end position="70"/>
    </location>
</feature>
<dbReference type="GO" id="GO:0140359">
    <property type="term" value="F:ABC-type transporter activity"/>
    <property type="evidence" value="ECO:0007669"/>
    <property type="project" value="InterPro"/>
</dbReference>
<gene>
    <name evidence="10" type="ORF">C4561_00745</name>
</gene>
<dbReference type="EMBL" id="QZJF01000005">
    <property type="protein sequence ID" value="RJR28018.1"/>
    <property type="molecule type" value="Genomic_DNA"/>
</dbReference>
<dbReference type="PROSITE" id="PS00211">
    <property type="entry name" value="ABC_TRANSPORTER_1"/>
    <property type="match status" value="1"/>
</dbReference>
<dbReference type="SMART" id="SM00382">
    <property type="entry name" value="AAA"/>
    <property type="match status" value="1"/>
</dbReference>
<feature type="transmembrane region" description="Helical" evidence="7">
    <location>
        <begin position="156"/>
        <end position="174"/>
    </location>
</feature>
<name>A0A3A4ZG84_UNCKA</name>
<dbReference type="InterPro" id="IPR027417">
    <property type="entry name" value="P-loop_NTPase"/>
</dbReference>
<evidence type="ECO:0000256" key="4">
    <source>
        <dbReference type="ARBA" id="ARBA00022840"/>
    </source>
</evidence>
<dbReference type="Pfam" id="PF00664">
    <property type="entry name" value="ABC_membrane"/>
    <property type="match status" value="1"/>
</dbReference>
<protein>
    <submittedName>
        <fullName evidence="10">ABC transporter ATP-binding protein</fullName>
    </submittedName>
</protein>
<dbReference type="InterPro" id="IPR011527">
    <property type="entry name" value="ABC1_TM_dom"/>
</dbReference>
<dbReference type="GO" id="GO:0016887">
    <property type="term" value="F:ATP hydrolysis activity"/>
    <property type="evidence" value="ECO:0007669"/>
    <property type="project" value="InterPro"/>
</dbReference>
<dbReference type="GO" id="GO:0034040">
    <property type="term" value="F:ATPase-coupled lipid transmembrane transporter activity"/>
    <property type="evidence" value="ECO:0007669"/>
    <property type="project" value="TreeGrafter"/>
</dbReference>